<sequence length="58" mass="6770">MATPAAVNPLRRPLETANDDEGPGASAKKQKREFPEFEPRSYQAYEVPLRRNRDRERR</sequence>
<keyword evidence="3" id="KW-1185">Reference proteome</keyword>
<dbReference type="OrthoDB" id="6513042at2759"/>
<name>A0A8K0MYZ8_COCNU</name>
<dbReference type="AlphaFoldDB" id="A0A8K0MYZ8"/>
<dbReference type="Proteomes" id="UP000797356">
    <property type="component" value="Chromosome 3"/>
</dbReference>
<dbReference type="EMBL" id="CM017874">
    <property type="protein sequence ID" value="KAG1335427.1"/>
    <property type="molecule type" value="Genomic_DNA"/>
</dbReference>
<comment type="caution">
    <text evidence="2">The sequence shown here is derived from an EMBL/GenBank/DDBJ whole genome shotgun (WGS) entry which is preliminary data.</text>
</comment>
<evidence type="ECO:0000313" key="2">
    <source>
        <dbReference type="EMBL" id="KAG1335427.1"/>
    </source>
</evidence>
<reference evidence="2" key="2">
    <citation type="submission" date="2019-07" db="EMBL/GenBank/DDBJ databases">
        <authorList>
            <person name="Yang Y."/>
            <person name="Bocs S."/>
            <person name="Baudouin L."/>
        </authorList>
    </citation>
    <scope>NUCLEOTIDE SEQUENCE</scope>
    <source>
        <tissue evidence="2">Spear leaf of Hainan Tall coconut</tissue>
    </source>
</reference>
<feature type="compositionally biased region" description="Basic and acidic residues" evidence="1">
    <location>
        <begin position="48"/>
        <end position="58"/>
    </location>
</feature>
<proteinExistence type="predicted"/>
<organism evidence="2 3">
    <name type="scientific">Cocos nucifera</name>
    <name type="common">Coconut palm</name>
    <dbReference type="NCBI Taxonomy" id="13894"/>
    <lineage>
        <taxon>Eukaryota</taxon>
        <taxon>Viridiplantae</taxon>
        <taxon>Streptophyta</taxon>
        <taxon>Embryophyta</taxon>
        <taxon>Tracheophyta</taxon>
        <taxon>Spermatophyta</taxon>
        <taxon>Magnoliopsida</taxon>
        <taxon>Liliopsida</taxon>
        <taxon>Arecaceae</taxon>
        <taxon>Arecoideae</taxon>
        <taxon>Cocoseae</taxon>
        <taxon>Attaleinae</taxon>
        <taxon>Cocos</taxon>
    </lineage>
</organism>
<protein>
    <submittedName>
        <fullName evidence="2">Putative endoribonuclease Dicer</fullName>
    </submittedName>
</protein>
<evidence type="ECO:0000256" key="1">
    <source>
        <dbReference type="SAM" id="MobiDB-lite"/>
    </source>
</evidence>
<evidence type="ECO:0000313" key="3">
    <source>
        <dbReference type="Proteomes" id="UP000797356"/>
    </source>
</evidence>
<accession>A0A8K0MYZ8</accession>
<reference evidence="2" key="1">
    <citation type="journal article" date="2017" name="Gigascience">
        <title>The genome draft of coconut (Cocos nucifera).</title>
        <authorList>
            <person name="Xiao Y."/>
            <person name="Xu P."/>
            <person name="Fan H."/>
            <person name="Baudouin L."/>
            <person name="Xia W."/>
            <person name="Bocs S."/>
            <person name="Xu J."/>
            <person name="Li Q."/>
            <person name="Guo A."/>
            <person name="Zhou L."/>
            <person name="Li J."/>
            <person name="Wu Y."/>
            <person name="Ma Z."/>
            <person name="Armero A."/>
            <person name="Issali A.E."/>
            <person name="Liu N."/>
            <person name="Peng M."/>
            <person name="Yang Y."/>
        </authorList>
    </citation>
    <scope>NUCLEOTIDE SEQUENCE</scope>
    <source>
        <tissue evidence="2">Spear leaf of Hainan Tall coconut</tissue>
    </source>
</reference>
<feature type="region of interest" description="Disordered" evidence="1">
    <location>
        <begin position="1"/>
        <end position="58"/>
    </location>
</feature>
<gene>
    <name evidence="2" type="ORF">COCNU_03G015460</name>
</gene>